<evidence type="ECO:0000313" key="2">
    <source>
        <dbReference type="EMBL" id="KAK0572990.1"/>
    </source>
</evidence>
<dbReference type="PANTHER" id="PTHR33127">
    <property type="entry name" value="TRANSMEMBRANE PROTEIN"/>
    <property type="match status" value="1"/>
</dbReference>
<dbReference type="AlphaFoldDB" id="A0AA39RFR8"/>
<keyword evidence="3" id="KW-1185">Reference proteome</keyword>
<feature type="domain" description="F-box" evidence="1">
    <location>
        <begin position="22"/>
        <end position="62"/>
    </location>
</feature>
<dbReference type="Gene3D" id="1.20.1280.50">
    <property type="match status" value="1"/>
</dbReference>
<accession>A0AA39RFR8</accession>
<protein>
    <recommendedName>
        <fullName evidence="1">F-box domain-containing protein</fullName>
    </recommendedName>
</protein>
<sequence>MSNSKPSFKKKKSEPQQYWSGLPKDILRLILEKLPWSERLRLSLVRKTWKECFHEIKNAQEFLPWLMFYNWDKCRGCRDENHGNSICKLADPFVQKRFTVEEATKGTERDFFFYAEPCASSHGWVLFSRVICEMKHLFLYSPFTNEVIRFPGLEIGFSDMASFYLNPASSDFTVIAFSILVAGKLEIGTCHPGDESWKKFEFCGDYDFICDVGYADESFYCSLSNGKLGAFNIKQQEWKLLWNLQSELSPLVYLYAFNGDLIMGLGDCNPRSLPCALWRFDLLERKWVVVENEIIEKMVIFRDRTSSLSFSVPAEGNARESAGKIHYLFCKRGTPWSRSFNCVGSSWIESPNYEWMEADSLTRIWIQPPLQRIFRASDLLQSGSGKIR</sequence>
<comment type="caution">
    <text evidence="2">The sequence shown here is derived from an EMBL/GenBank/DDBJ whole genome shotgun (WGS) entry which is preliminary data.</text>
</comment>
<dbReference type="Pfam" id="PF00646">
    <property type="entry name" value="F-box"/>
    <property type="match status" value="1"/>
</dbReference>
<dbReference type="SMART" id="SM00256">
    <property type="entry name" value="FBOX"/>
    <property type="match status" value="1"/>
</dbReference>
<reference evidence="2" key="2">
    <citation type="submission" date="2023-06" db="EMBL/GenBank/DDBJ databases">
        <authorList>
            <person name="Swenson N.G."/>
            <person name="Wegrzyn J.L."/>
            <person name="Mcevoy S.L."/>
        </authorList>
    </citation>
    <scope>NUCLEOTIDE SEQUENCE</scope>
    <source>
        <strain evidence="2">NS2018</strain>
        <tissue evidence="2">Leaf</tissue>
    </source>
</reference>
<proteinExistence type="predicted"/>
<organism evidence="2 3">
    <name type="scientific">Acer saccharum</name>
    <name type="common">Sugar maple</name>
    <dbReference type="NCBI Taxonomy" id="4024"/>
    <lineage>
        <taxon>Eukaryota</taxon>
        <taxon>Viridiplantae</taxon>
        <taxon>Streptophyta</taxon>
        <taxon>Embryophyta</taxon>
        <taxon>Tracheophyta</taxon>
        <taxon>Spermatophyta</taxon>
        <taxon>Magnoliopsida</taxon>
        <taxon>eudicotyledons</taxon>
        <taxon>Gunneridae</taxon>
        <taxon>Pentapetalae</taxon>
        <taxon>rosids</taxon>
        <taxon>malvids</taxon>
        <taxon>Sapindales</taxon>
        <taxon>Sapindaceae</taxon>
        <taxon>Hippocastanoideae</taxon>
        <taxon>Acereae</taxon>
        <taxon>Acer</taxon>
    </lineage>
</organism>
<dbReference type="Pfam" id="PF03478">
    <property type="entry name" value="Beta-prop_KIB1-4"/>
    <property type="match status" value="1"/>
</dbReference>
<evidence type="ECO:0000259" key="1">
    <source>
        <dbReference type="SMART" id="SM00256"/>
    </source>
</evidence>
<evidence type="ECO:0000313" key="3">
    <source>
        <dbReference type="Proteomes" id="UP001168877"/>
    </source>
</evidence>
<reference evidence="2" key="1">
    <citation type="journal article" date="2022" name="Plant J.">
        <title>Strategies of tolerance reflected in two North American maple genomes.</title>
        <authorList>
            <person name="McEvoy S.L."/>
            <person name="Sezen U.U."/>
            <person name="Trouern-Trend A."/>
            <person name="McMahon S.M."/>
            <person name="Schaberg P.G."/>
            <person name="Yang J."/>
            <person name="Wegrzyn J.L."/>
            <person name="Swenson N.G."/>
        </authorList>
    </citation>
    <scope>NUCLEOTIDE SEQUENCE</scope>
    <source>
        <strain evidence="2">NS2018</strain>
    </source>
</reference>
<dbReference type="PANTHER" id="PTHR33127:SF5">
    <property type="entry name" value="TRANSMEMBRANE PROTEIN"/>
    <property type="match status" value="1"/>
</dbReference>
<dbReference type="EMBL" id="JAUESC010000387">
    <property type="protein sequence ID" value="KAK0572990.1"/>
    <property type="molecule type" value="Genomic_DNA"/>
</dbReference>
<dbReference type="InterPro" id="IPR036047">
    <property type="entry name" value="F-box-like_dom_sf"/>
</dbReference>
<dbReference type="SUPFAM" id="SSF81383">
    <property type="entry name" value="F-box domain"/>
    <property type="match status" value="1"/>
</dbReference>
<dbReference type="InterPro" id="IPR001810">
    <property type="entry name" value="F-box_dom"/>
</dbReference>
<name>A0AA39RFR8_ACESA</name>
<dbReference type="Proteomes" id="UP001168877">
    <property type="component" value="Unassembled WGS sequence"/>
</dbReference>
<gene>
    <name evidence="2" type="ORF">LWI29_001479</name>
</gene>
<dbReference type="InterPro" id="IPR005174">
    <property type="entry name" value="KIB1-4_b-propeller"/>
</dbReference>